<sequence length="42" mass="4576">MGGRGRGWERPMGDGGGWVRAGWLGEMERGSRLDLILLGYLG</sequence>
<evidence type="ECO:0000313" key="1">
    <source>
        <dbReference type="EMBL" id="PWZ27632.1"/>
    </source>
</evidence>
<dbReference type="AlphaFoldDB" id="A0A3L6F2V0"/>
<protein>
    <submittedName>
        <fullName evidence="1">Uncharacterized protein</fullName>
    </submittedName>
</protein>
<dbReference type="EMBL" id="NCVQ01000005">
    <property type="protein sequence ID" value="PWZ27632.1"/>
    <property type="molecule type" value="Genomic_DNA"/>
</dbReference>
<name>A0A3L6F2V0_MAIZE</name>
<accession>A0A3L6F2V0</accession>
<reference evidence="1" key="1">
    <citation type="journal article" date="2018" name="Nat. Genet.">
        <title>Extensive intraspecific gene order and gene structural variations between Mo17 and other maize genomes.</title>
        <authorList>
            <person name="Sun S."/>
            <person name="Zhou Y."/>
            <person name="Chen J."/>
            <person name="Shi J."/>
            <person name="Zhao H."/>
            <person name="Zhao H."/>
            <person name="Song W."/>
            <person name="Zhang M."/>
            <person name="Cui Y."/>
            <person name="Dong X."/>
            <person name="Liu H."/>
            <person name="Ma X."/>
            <person name="Jiao Y."/>
            <person name="Wang B."/>
            <person name="Wei X."/>
            <person name="Stein J.C."/>
            <person name="Glaubitz J.C."/>
            <person name="Lu F."/>
            <person name="Yu G."/>
            <person name="Liang C."/>
            <person name="Fengler K."/>
            <person name="Li B."/>
            <person name="Rafalski A."/>
            <person name="Schnable P.S."/>
            <person name="Ware D.H."/>
            <person name="Buckler E.S."/>
            <person name="Lai J."/>
        </authorList>
    </citation>
    <scope>NUCLEOTIDE SEQUENCE [LARGE SCALE GENOMIC DNA]</scope>
    <source>
        <tissue evidence="1">Seedling</tissue>
    </source>
</reference>
<organism evidence="1">
    <name type="scientific">Zea mays</name>
    <name type="common">Maize</name>
    <dbReference type="NCBI Taxonomy" id="4577"/>
    <lineage>
        <taxon>Eukaryota</taxon>
        <taxon>Viridiplantae</taxon>
        <taxon>Streptophyta</taxon>
        <taxon>Embryophyta</taxon>
        <taxon>Tracheophyta</taxon>
        <taxon>Spermatophyta</taxon>
        <taxon>Magnoliopsida</taxon>
        <taxon>Liliopsida</taxon>
        <taxon>Poales</taxon>
        <taxon>Poaceae</taxon>
        <taxon>PACMAD clade</taxon>
        <taxon>Panicoideae</taxon>
        <taxon>Andropogonodae</taxon>
        <taxon>Andropogoneae</taxon>
        <taxon>Tripsacinae</taxon>
        <taxon>Zea</taxon>
    </lineage>
</organism>
<dbReference type="Proteomes" id="UP000251960">
    <property type="component" value="Chromosome 4"/>
</dbReference>
<gene>
    <name evidence="1" type="ORF">Zm00014a_012129</name>
</gene>
<proteinExistence type="predicted"/>
<comment type="caution">
    <text evidence="1">The sequence shown here is derived from an EMBL/GenBank/DDBJ whole genome shotgun (WGS) entry which is preliminary data.</text>
</comment>